<dbReference type="Proteomes" id="UP001620262">
    <property type="component" value="Unassembled WGS sequence"/>
</dbReference>
<evidence type="ECO:0008006" key="3">
    <source>
        <dbReference type="Google" id="ProtNLM"/>
    </source>
</evidence>
<sequence>MMNLNVIAIDLAKNNYQVCKIGQDRQVIYNKEVSRQKLLQLLASEKQSLVAMESFGGTHYWARKAKEAGNMV</sequence>
<comment type="caution">
    <text evidence="1">The sequence shown here is derived from an EMBL/GenBank/DDBJ whole genome shotgun (WGS) entry which is preliminary data.</text>
</comment>
<evidence type="ECO:0000313" key="1">
    <source>
        <dbReference type="EMBL" id="MFK3864567.1"/>
    </source>
</evidence>
<name>A0ABW8KXP5_9GAMM</name>
<gene>
    <name evidence="1" type="ORF">ACI2JU_11910</name>
</gene>
<reference evidence="1 2" key="1">
    <citation type="submission" date="2024-11" db="EMBL/GenBank/DDBJ databases">
        <title>The Natural Products Discovery Center: Release of the First 8490 Sequenced Strains for Exploring Actinobacteria Biosynthetic Diversity.</title>
        <authorList>
            <person name="Kalkreuter E."/>
            <person name="Kautsar S.A."/>
            <person name="Yang D."/>
            <person name="Bader C.D."/>
            <person name="Teijaro C.N."/>
            <person name="Fluegel L."/>
            <person name="Davis C.M."/>
            <person name="Simpson J.R."/>
            <person name="Lauterbach L."/>
            <person name="Steele A.D."/>
            <person name="Gui C."/>
            <person name="Meng S."/>
            <person name="Li G."/>
            <person name="Viehrig K."/>
            <person name="Ye F."/>
            <person name="Su P."/>
            <person name="Kiefer A.F."/>
            <person name="Nichols A."/>
            <person name="Cepeda A.J."/>
            <person name="Yan W."/>
            <person name="Fan B."/>
            <person name="Jiang Y."/>
            <person name="Adhikari A."/>
            <person name="Zheng C.-J."/>
            <person name="Schuster L."/>
            <person name="Cowan T.M."/>
            <person name="Smanski M.J."/>
            <person name="Chevrette M.G."/>
            <person name="De Carvalho L.P.S."/>
            <person name="Shen B."/>
        </authorList>
    </citation>
    <scope>NUCLEOTIDE SEQUENCE [LARGE SCALE GENOMIC DNA]</scope>
    <source>
        <strain evidence="1 2">NPDC078403</strain>
    </source>
</reference>
<protein>
    <recommendedName>
        <fullName evidence="3">IS110 family transposase</fullName>
    </recommendedName>
</protein>
<proteinExistence type="predicted"/>
<evidence type="ECO:0000313" key="2">
    <source>
        <dbReference type="Proteomes" id="UP001620262"/>
    </source>
</evidence>
<organism evidence="1 2">
    <name type="scientific">Pseudoalteromonas rhizosphaerae</name>
    <dbReference type="NCBI Taxonomy" id="2518973"/>
    <lineage>
        <taxon>Bacteria</taxon>
        <taxon>Pseudomonadati</taxon>
        <taxon>Pseudomonadota</taxon>
        <taxon>Gammaproteobacteria</taxon>
        <taxon>Alteromonadales</taxon>
        <taxon>Pseudoalteromonadaceae</taxon>
        <taxon>Pseudoalteromonas</taxon>
    </lineage>
</organism>
<dbReference type="EMBL" id="JBJDOT010000014">
    <property type="protein sequence ID" value="MFK3864567.1"/>
    <property type="molecule type" value="Genomic_DNA"/>
</dbReference>
<accession>A0ABW8KXP5</accession>
<keyword evidence="2" id="KW-1185">Reference proteome</keyword>
<dbReference type="RefSeq" id="WP_404675513.1">
    <property type="nucleotide sequence ID" value="NZ_JBJDOT010000014.1"/>
</dbReference>